<dbReference type="GO" id="GO:0008990">
    <property type="term" value="F:rRNA (guanine-N2-)-methyltransferase activity"/>
    <property type="evidence" value="ECO:0007669"/>
    <property type="project" value="UniProtKB-UniRule"/>
</dbReference>
<keyword evidence="1" id="KW-0808">Transferase</keyword>
<evidence type="ECO:0000313" key="3">
    <source>
        <dbReference type="Proteomes" id="UP000886858"/>
    </source>
</evidence>
<name>A0A9D2I7E7_9FIRM</name>
<organism evidence="2 3">
    <name type="scientific">Candidatus Eisenbergiella merdipullorum</name>
    <dbReference type="NCBI Taxonomy" id="2838553"/>
    <lineage>
        <taxon>Bacteria</taxon>
        <taxon>Bacillati</taxon>
        <taxon>Bacillota</taxon>
        <taxon>Clostridia</taxon>
        <taxon>Lachnospirales</taxon>
        <taxon>Lachnospiraceae</taxon>
        <taxon>Eisenbergiella</taxon>
    </lineage>
</organism>
<comment type="function">
    <text evidence="1">Specifically methylates the guanosine in position 1516 of 16S rRNA.</text>
</comment>
<gene>
    <name evidence="1" type="primary">rsmJ</name>
    <name evidence="2" type="ORF">H9717_08390</name>
</gene>
<keyword evidence="1" id="KW-0698">rRNA processing</keyword>
<proteinExistence type="inferred from homology"/>
<dbReference type="EC" id="2.1.1.242" evidence="1"/>
<evidence type="ECO:0000313" key="2">
    <source>
        <dbReference type="EMBL" id="HJA93113.1"/>
    </source>
</evidence>
<accession>A0A9D2I7E7</accession>
<sequence>MPKASTASFPDCYLQMDAEGLSLVEGAHTLRGDFARFLPRLIPNNLNHELLVRAARVKGAQGPLIAVDATAGLGEDAFLLAAAGFQVRLYERNPVIASLLQDALRRGMENPALEPILCRMHFQRGDSIEELPRLDLAPDIVILDPMFPERKKSGLIRKKFQMLHQLESPCSEEKELLEAALSCHPGRIVIKRPLKGPCLAGRKPSYSLKGRAIRYDCIVPPQASAKKGNTVGPDS</sequence>
<dbReference type="PANTHER" id="PTHR36112:SF1">
    <property type="entry name" value="RIBOSOMAL RNA SMALL SUBUNIT METHYLTRANSFERASE J"/>
    <property type="match status" value="1"/>
</dbReference>
<dbReference type="EMBL" id="DWYY01000089">
    <property type="protein sequence ID" value="HJA93113.1"/>
    <property type="molecule type" value="Genomic_DNA"/>
</dbReference>
<comment type="caution">
    <text evidence="2">The sequence shown here is derived from an EMBL/GenBank/DDBJ whole genome shotgun (WGS) entry which is preliminary data.</text>
</comment>
<comment type="similarity">
    <text evidence="1">Belongs to the methyltransferase superfamily. RsmJ family.</text>
</comment>
<evidence type="ECO:0000256" key="1">
    <source>
        <dbReference type="HAMAP-Rule" id="MF_01523"/>
    </source>
</evidence>
<dbReference type="Pfam" id="PF04445">
    <property type="entry name" value="SAM_MT"/>
    <property type="match status" value="1"/>
</dbReference>
<dbReference type="Proteomes" id="UP000886858">
    <property type="component" value="Unassembled WGS sequence"/>
</dbReference>
<reference evidence="2" key="1">
    <citation type="journal article" date="2021" name="PeerJ">
        <title>Extensive microbial diversity within the chicken gut microbiome revealed by metagenomics and culture.</title>
        <authorList>
            <person name="Gilroy R."/>
            <person name="Ravi A."/>
            <person name="Getino M."/>
            <person name="Pursley I."/>
            <person name="Horton D.L."/>
            <person name="Alikhan N.F."/>
            <person name="Baker D."/>
            <person name="Gharbi K."/>
            <person name="Hall N."/>
            <person name="Watson M."/>
            <person name="Adriaenssens E.M."/>
            <person name="Foster-Nyarko E."/>
            <person name="Jarju S."/>
            <person name="Secka A."/>
            <person name="Antonio M."/>
            <person name="Oren A."/>
            <person name="Chaudhuri R.R."/>
            <person name="La Ragione R."/>
            <person name="Hildebrand F."/>
            <person name="Pallen M.J."/>
        </authorList>
    </citation>
    <scope>NUCLEOTIDE SEQUENCE</scope>
    <source>
        <strain evidence="2">CHK179-7159</strain>
    </source>
</reference>
<reference evidence="2" key="2">
    <citation type="submission" date="2021-04" db="EMBL/GenBank/DDBJ databases">
        <authorList>
            <person name="Gilroy R."/>
        </authorList>
    </citation>
    <scope>NUCLEOTIDE SEQUENCE</scope>
    <source>
        <strain evidence="2">CHK179-7159</strain>
    </source>
</reference>
<dbReference type="SUPFAM" id="SSF53335">
    <property type="entry name" value="S-adenosyl-L-methionine-dependent methyltransferases"/>
    <property type="match status" value="1"/>
</dbReference>
<dbReference type="InterPro" id="IPR029063">
    <property type="entry name" value="SAM-dependent_MTases_sf"/>
</dbReference>
<comment type="caution">
    <text evidence="1">Lacks conserved residue(s) required for the propagation of feature annotation.</text>
</comment>
<comment type="subcellular location">
    <subcellularLocation>
        <location evidence="1">Cytoplasm</location>
    </subcellularLocation>
</comment>
<dbReference type="GO" id="GO:0005737">
    <property type="term" value="C:cytoplasm"/>
    <property type="evidence" value="ECO:0007669"/>
    <property type="project" value="UniProtKB-SubCell"/>
</dbReference>
<dbReference type="HAMAP" id="MF_01523">
    <property type="entry name" value="16SrRNA_methyltr_J"/>
    <property type="match status" value="1"/>
</dbReference>
<dbReference type="PANTHER" id="PTHR36112">
    <property type="entry name" value="RIBOSOMAL RNA SMALL SUBUNIT METHYLTRANSFERASE J"/>
    <property type="match status" value="1"/>
</dbReference>
<protein>
    <recommendedName>
        <fullName evidence="1">Ribosomal RNA small subunit methyltransferase J</fullName>
        <ecNumber evidence="1">2.1.1.242</ecNumber>
    </recommendedName>
    <alternativeName>
        <fullName evidence="1">16S rRNA m2G1516 methyltransferase</fullName>
    </alternativeName>
    <alternativeName>
        <fullName evidence="1">rRNA (guanine-N(2)-)-methyltransferase</fullName>
    </alternativeName>
</protein>
<feature type="binding site" evidence="1">
    <location>
        <begin position="91"/>
        <end position="92"/>
    </location>
    <ligand>
        <name>S-adenosyl-L-methionine</name>
        <dbReference type="ChEBI" id="CHEBI:59789"/>
    </ligand>
</feature>
<keyword evidence="1" id="KW-0963">Cytoplasm</keyword>
<dbReference type="AlphaFoldDB" id="A0A9D2I7E7"/>
<feature type="binding site" evidence="1">
    <location>
        <position position="144"/>
    </location>
    <ligand>
        <name>S-adenosyl-L-methionine</name>
        <dbReference type="ChEBI" id="CHEBI:59789"/>
    </ligand>
</feature>
<keyword evidence="1" id="KW-0949">S-adenosyl-L-methionine</keyword>
<dbReference type="CDD" id="cd02440">
    <property type="entry name" value="AdoMet_MTases"/>
    <property type="match status" value="1"/>
</dbReference>
<dbReference type="Gene3D" id="3.40.50.150">
    <property type="entry name" value="Vaccinia Virus protein VP39"/>
    <property type="match status" value="1"/>
</dbReference>
<comment type="catalytic activity">
    <reaction evidence="1">
        <text>guanosine(1516) in 16S rRNA + S-adenosyl-L-methionine = N(2)-methylguanosine(1516) in 16S rRNA + S-adenosyl-L-homocysteine + H(+)</text>
        <dbReference type="Rhea" id="RHEA:43220"/>
        <dbReference type="Rhea" id="RHEA-COMP:10412"/>
        <dbReference type="Rhea" id="RHEA-COMP:10413"/>
        <dbReference type="ChEBI" id="CHEBI:15378"/>
        <dbReference type="ChEBI" id="CHEBI:57856"/>
        <dbReference type="ChEBI" id="CHEBI:59789"/>
        <dbReference type="ChEBI" id="CHEBI:74269"/>
        <dbReference type="ChEBI" id="CHEBI:74481"/>
        <dbReference type="EC" id="2.1.1.242"/>
    </reaction>
</comment>
<keyword evidence="1 2" id="KW-0489">Methyltransferase</keyword>
<dbReference type="InterPro" id="IPR007536">
    <property type="entry name" value="16SrRNA_methylTrfase_J"/>
</dbReference>